<gene>
    <name evidence="5" type="ORF">FJU08_17975</name>
</gene>
<dbReference type="PANTHER" id="PTHR13887:SF56">
    <property type="entry name" value="THIOREDOXIN-LIKE REDUCTASE RV2466C"/>
    <property type="match status" value="1"/>
</dbReference>
<evidence type="ECO:0000259" key="4">
    <source>
        <dbReference type="PROSITE" id="PS51352"/>
    </source>
</evidence>
<comment type="similarity">
    <text evidence="2">Belongs to the thioredoxin family. DsbA subfamily.</text>
</comment>
<dbReference type="EMBL" id="VHLG01000013">
    <property type="protein sequence ID" value="TPW28266.1"/>
    <property type="molecule type" value="Genomic_DNA"/>
</dbReference>
<reference evidence="5 6" key="1">
    <citation type="submission" date="2019-06" db="EMBL/GenBank/DDBJ databases">
        <authorList>
            <person name="Li M."/>
        </authorList>
    </citation>
    <scope>NUCLEOTIDE SEQUENCE [LARGE SCALE GENOMIC DNA]</scope>
    <source>
        <strain evidence="5 6">BGMRC2036</strain>
    </source>
</reference>
<dbReference type="InterPro" id="IPR036249">
    <property type="entry name" value="Thioredoxin-like_sf"/>
</dbReference>
<dbReference type="Pfam" id="PF13462">
    <property type="entry name" value="Thioredoxin_4"/>
    <property type="match status" value="1"/>
</dbReference>
<dbReference type="SUPFAM" id="SSF52833">
    <property type="entry name" value="Thioredoxin-like"/>
    <property type="match status" value="1"/>
</dbReference>
<evidence type="ECO:0000256" key="2">
    <source>
        <dbReference type="ARBA" id="ARBA00005791"/>
    </source>
</evidence>
<feature type="signal peptide" evidence="3">
    <location>
        <begin position="1"/>
        <end position="39"/>
    </location>
</feature>
<evidence type="ECO:0000256" key="1">
    <source>
        <dbReference type="ARBA" id="ARBA00003565"/>
    </source>
</evidence>
<dbReference type="InterPro" id="IPR013766">
    <property type="entry name" value="Thioredoxin_domain"/>
</dbReference>
<dbReference type="Proteomes" id="UP000318801">
    <property type="component" value="Unassembled WGS sequence"/>
</dbReference>
<dbReference type="OrthoDB" id="8478320at2"/>
<protein>
    <recommendedName>
        <fullName evidence="4">Thioredoxin domain-containing protein</fullName>
    </recommendedName>
</protein>
<evidence type="ECO:0000256" key="3">
    <source>
        <dbReference type="SAM" id="SignalP"/>
    </source>
</evidence>
<evidence type="ECO:0000313" key="6">
    <source>
        <dbReference type="Proteomes" id="UP000318801"/>
    </source>
</evidence>
<comment type="function">
    <text evidence="1">May be required for disulfide bond formation in some proteins.</text>
</comment>
<evidence type="ECO:0000313" key="5">
    <source>
        <dbReference type="EMBL" id="TPW28266.1"/>
    </source>
</evidence>
<dbReference type="PANTHER" id="PTHR13887">
    <property type="entry name" value="GLUTATHIONE S-TRANSFERASE KAPPA"/>
    <property type="match status" value="1"/>
</dbReference>
<comment type="caution">
    <text evidence="5">The sequence shown here is derived from an EMBL/GenBank/DDBJ whole genome shotgun (WGS) entry which is preliminary data.</text>
</comment>
<accession>A0A506U4L1</accession>
<proteinExistence type="inferred from homology"/>
<dbReference type="AlphaFoldDB" id="A0A506U4L1"/>
<dbReference type="PROSITE" id="PS51352">
    <property type="entry name" value="THIOREDOXIN_2"/>
    <property type="match status" value="1"/>
</dbReference>
<keyword evidence="3" id="KW-0732">Signal</keyword>
<dbReference type="Gene3D" id="3.40.30.10">
    <property type="entry name" value="Glutaredoxin"/>
    <property type="match status" value="1"/>
</dbReference>
<dbReference type="RefSeq" id="WP_141150424.1">
    <property type="nucleotide sequence ID" value="NZ_VHLG01000013.1"/>
</dbReference>
<feature type="chain" id="PRO_5021280136" description="Thioredoxin domain-containing protein" evidence="3">
    <location>
        <begin position="40"/>
        <end position="225"/>
    </location>
</feature>
<sequence>MKVPAMTTTHGSFNVLAKHRFLAILTALGLMALASSAIAGDIDLSVAAGRADRPEGNGIAKVTLIEYSSPTCSHCVAYRTTVAPRINEEFVKTGKIRYLFRPFVRNNVDMAIFMLAEGQSAENYDQFVASFYAHYDDLINAQDLGQTLRSIAAENGLSDAEFDRLVANEDTFQALRTLTDQATGDFDVQGTPSFFINGAKIVGGIPYEDMKARLDDAVAKANEAD</sequence>
<name>A0A506U4L1_9HYPH</name>
<organism evidence="5 6">
    <name type="scientific">Martelella alba</name>
    <dbReference type="NCBI Taxonomy" id="2590451"/>
    <lineage>
        <taxon>Bacteria</taxon>
        <taxon>Pseudomonadati</taxon>
        <taxon>Pseudomonadota</taxon>
        <taxon>Alphaproteobacteria</taxon>
        <taxon>Hyphomicrobiales</taxon>
        <taxon>Aurantimonadaceae</taxon>
        <taxon>Martelella</taxon>
    </lineage>
</organism>
<dbReference type="InterPro" id="IPR012336">
    <property type="entry name" value="Thioredoxin-like_fold"/>
</dbReference>
<feature type="domain" description="Thioredoxin" evidence="4">
    <location>
        <begin position="33"/>
        <end position="219"/>
    </location>
</feature>
<keyword evidence="6" id="KW-1185">Reference proteome</keyword>